<evidence type="ECO:0000313" key="2">
    <source>
        <dbReference type="Proteomes" id="UP000828048"/>
    </source>
</evidence>
<keyword evidence="2" id="KW-1185">Reference proteome</keyword>
<organism evidence="1 2">
    <name type="scientific">Vaccinium darrowii</name>
    <dbReference type="NCBI Taxonomy" id="229202"/>
    <lineage>
        <taxon>Eukaryota</taxon>
        <taxon>Viridiplantae</taxon>
        <taxon>Streptophyta</taxon>
        <taxon>Embryophyta</taxon>
        <taxon>Tracheophyta</taxon>
        <taxon>Spermatophyta</taxon>
        <taxon>Magnoliopsida</taxon>
        <taxon>eudicotyledons</taxon>
        <taxon>Gunneridae</taxon>
        <taxon>Pentapetalae</taxon>
        <taxon>asterids</taxon>
        <taxon>Ericales</taxon>
        <taxon>Ericaceae</taxon>
        <taxon>Vaccinioideae</taxon>
        <taxon>Vaccinieae</taxon>
        <taxon>Vaccinium</taxon>
    </lineage>
</organism>
<reference evidence="1 2" key="1">
    <citation type="journal article" date="2021" name="Hortic Res">
        <title>High-quality reference genome and annotation aids understanding of berry development for evergreen blueberry (Vaccinium darrowii).</title>
        <authorList>
            <person name="Yu J."/>
            <person name="Hulse-Kemp A.M."/>
            <person name="Babiker E."/>
            <person name="Staton M."/>
        </authorList>
    </citation>
    <scope>NUCLEOTIDE SEQUENCE [LARGE SCALE GENOMIC DNA]</scope>
    <source>
        <strain evidence="2">cv. NJ 8807/NJ 8810</strain>
        <tissue evidence="1">Young leaf</tissue>
    </source>
</reference>
<gene>
    <name evidence="1" type="ORF">Vadar_034217</name>
</gene>
<dbReference type="EMBL" id="CM037156">
    <property type="protein sequence ID" value="KAH7839047.1"/>
    <property type="molecule type" value="Genomic_DNA"/>
</dbReference>
<protein>
    <submittedName>
        <fullName evidence="1">Uncharacterized protein</fullName>
    </submittedName>
</protein>
<proteinExistence type="predicted"/>
<comment type="caution">
    <text evidence="1">The sequence shown here is derived from an EMBL/GenBank/DDBJ whole genome shotgun (WGS) entry which is preliminary data.</text>
</comment>
<sequence>MTNWESLNSDLLLHIFFGSEPLFLISTITFVCRPGVRLCFNRFLTKDGEKTLDVGGLRGGGRSRLLFPIEAKRFVGKVGLMKLIRAVMDVYLCDDYGCVGDRDGDGGGVRIVPFREMVSFFSFLNSLMLTLSMLLKGICCKKLEVLILSGIFLNQQLAPQIAQNLKSVKLLRLERAHVGKVALKNILSKCEKPQKVEIWHCLALEGNESDFLESCEIKKTKVDSVSKWSLLEMQNRIT</sequence>
<evidence type="ECO:0000313" key="1">
    <source>
        <dbReference type="EMBL" id="KAH7839047.1"/>
    </source>
</evidence>
<accession>A0ACB7XE98</accession>
<name>A0ACB7XE98_9ERIC</name>
<dbReference type="Proteomes" id="UP000828048">
    <property type="component" value="Chromosome 6"/>
</dbReference>